<accession>A0ABW2UV53</accession>
<keyword evidence="3" id="KW-0804">Transcription</keyword>
<proteinExistence type="predicted"/>
<evidence type="ECO:0000313" key="6">
    <source>
        <dbReference type="Proteomes" id="UP001596620"/>
    </source>
</evidence>
<dbReference type="Gene3D" id="1.10.10.10">
    <property type="entry name" value="Winged helix-like DNA-binding domain superfamily/Winged helix DNA-binding domain"/>
    <property type="match status" value="1"/>
</dbReference>
<keyword evidence="6" id="KW-1185">Reference proteome</keyword>
<dbReference type="SUPFAM" id="SSF46785">
    <property type="entry name" value="Winged helix' DNA-binding domain"/>
    <property type="match status" value="1"/>
</dbReference>
<evidence type="ECO:0000256" key="1">
    <source>
        <dbReference type="ARBA" id="ARBA00023015"/>
    </source>
</evidence>
<reference evidence="6" key="1">
    <citation type="journal article" date="2019" name="Int. J. Syst. Evol. Microbiol.">
        <title>The Global Catalogue of Microorganisms (GCM) 10K type strain sequencing project: providing services to taxonomists for standard genome sequencing and annotation.</title>
        <authorList>
            <consortium name="The Broad Institute Genomics Platform"/>
            <consortium name="The Broad Institute Genome Sequencing Center for Infectious Disease"/>
            <person name="Wu L."/>
            <person name="Ma J."/>
        </authorList>
    </citation>
    <scope>NUCLEOTIDE SEQUENCE [LARGE SCALE GENOMIC DNA]</scope>
    <source>
        <strain evidence="6">JCM 30234</strain>
    </source>
</reference>
<dbReference type="SMART" id="SM00347">
    <property type="entry name" value="HTH_MARR"/>
    <property type="match status" value="1"/>
</dbReference>
<comment type="caution">
    <text evidence="5">The sequence shown here is derived from an EMBL/GenBank/DDBJ whole genome shotgun (WGS) entry which is preliminary data.</text>
</comment>
<dbReference type="PANTHER" id="PTHR42756:SF1">
    <property type="entry name" value="TRANSCRIPTIONAL REPRESSOR OF EMRAB OPERON"/>
    <property type="match status" value="1"/>
</dbReference>
<dbReference type="RefSeq" id="WP_382357676.1">
    <property type="nucleotide sequence ID" value="NZ_JBHTGR010000005.1"/>
</dbReference>
<dbReference type="InterPro" id="IPR023187">
    <property type="entry name" value="Tscrpt_reg_MarR-type_CS"/>
</dbReference>
<sequence length="163" mass="18833">MEHREFSRSGMQTAELFREINSVLNQRMRQSFQEVGLTPPQMMILHYLYNHNGCMVSDISQDLHLAASTVSSILDRLERNDFITRQRKQADKRVVQVILSQRALDWKDSLRANLDGTMERMVRNATDDELEQIISGLQLMKDVLNRNIQTEEGEEPHGDNCGS</sequence>
<dbReference type="PROSITE" id="PS01117">
    <property type="entry name" value="HTH_MARR_1"/>
    <property type="match status" value="1"/>
</dbReference>
<keyword evidence="2" id="KW-0238">DNA-binding</keyword>
<organism evidence="5 6">
    <name type="scientific">Lentibacillus kimchii</name>
    <dbReference type="NCBI Taxonomy" id="1542911"/>
    <lineage>
        <taxon>Bacteria</taxon>
        <taxon>Bacillati</taxon>
        <taxon>Bacillota</taxon>
        <taxon>Bacilli</taxon>
        <taxon>Bacillales</taxon>
        <taxon>Bacillaceae</taxon>
        <taxon>Lentibacillus</taxon>
    </lineage>
</organism>
<dbReference type="InterPro" id="IPR000835">
    <property type="entry name" value="HTH_MarR-typ"/>
</dbReference>
<dbReference type="EMBL" id="JBHTGR010000005">
    <property type="protein sequence ID" value="MFC7746192.1"/>
    <property type="molecule type" value="Genomic_DNA"/>
</dbReference>
<dbReference type="Proteomes" id="UP001596620">
    <property type="component" value="Unassembled WGS sequence"/>
</dbReference>
<evidence type="ECO:0000313" key="5">
    <source>
        <dbReference type="EMBL" id="MFC7746192.1"/>
    </source>
</evidence>
<dbReference type="PROSITE" id="PS50995">
    <property type="entry name" value="HTH_MARR_2"/>
    <property type="match status" value="1"/>
</dbReference>
<dbReference type="InterPro" id="IPR011991">
    <property type="entry name" value="ArsR-like_HTH"/>
</dbReference>
<dbReference type="InterPro" id="IPR036390">
    <property type="entry name" value="WH_DNA-bd_sf"/>
</dbReference>
<dbReference type="InterPro" id="IPR036388">
    <property type="entry name" value="WH-like_DNA-bd_sf"/>
</dbReference>
<keyword evidence="1" id="KW-0805">Transcription regulation</keyword>
<protein>
    <submittedName>
        <fullName evidence="5">MarR family winged helix-turn-helix transcriptional regulator</fullName>
    </submittedName>
</protein>
<evidence type="ECO:0000259" key="4">
    <source>
        <dbReference type="PROSITE" id="PS50995"/>
    </source>
</evidence>
<dbReference type="PANTHER" id="PTHR42756">
    <property type="entry name" value="TRANSCRIPTIONAL REGULATOR, MARR"/>
    <property type="match status" value="1"/>
</dbReference>
<dbReference type="CDD" id="cd00090">
    <property type="entry name" value="HTH_ARSR"/>
    <property type="match status" value="1"/>
</dbReference>
<evidence type="ECO:0000256" key="3">
    <source>
        <dbReference type="ARBA" id="ARBA00023163"/>
    </source>
</evidence>
<dbReference type="Pfam" id="PF01047">
    <property type="entry name" value="MarR"/>
    <property type="match status" value="1"/>
</dbReference>
<evidence type="ECO:0000256" key="2">
    <source>
        <dbReference type="ARBA" id="ARBA00023125"/>
    </source>
</evidence>
<gene>
    <name evidence="5" type="ORF">ACFQU8_02920</name>
</gene>
<feature type="domain" description="HTH marR-type" evidence="4">
    <location>
        <begin position="13"/>
        <end position="142"/>
    </location>
</feature>
<name>A0ABW2UV53_9BACI</name>